<dbReference type="GO" id="GO:0016787">
    <property type="term" value="F:hydrolase activity"/>
    <property type="evidence" value="ECO:0007669"/>
    <property type="project" value="UniProtKB-KW"/>
</dbReference>
<evidence type="ECO:0000313" key="3">
    <source>
        <dbReference type="Proteomes" id="UP000249264"/>
    </source>
</evidence>
<dbReference type="InterPro" id="IPR053169">
    <property type="entry name" value="MUG_Protein"/>
</dbReference>
<dbReference type="InterPro" id="IPR008928">
    <property type="entry name" value="6-hairpin_glycosidase_sf"/>
</dbReference>
<dbReference type="OrthoDB" id="2505409at2"/>
<gene>
    <name evidence="1" type="ORF">I6G51_00585</name>
    <name evidence="2" type="ORF">NCTC10288_00266</name>
</gene>
<dbReference type="GeneID" id="70782210"/>
<dbReference type="EMBL" id="CP065689">
    <property type="protein sequence ID" value="QPS59760.1"/>
    <property type="molecule type" value="Genomic_DNA"/>
</dbReference>
<dbReference type="Proteomes" id="UP000249264">
    <property type="component" value="Chromosome 1"/>
</dbReference>
<evidence type="ECO:0000313" key="2">
    <source>
        <dbReference type="EMBL" id="SQH98472.1"/>
    </source>
</evidence>
<dbReference type="Gene3D" id="1.50.10.20">
    <property type="match status" value="1"/>
</dbReference>
<dbReference type="InterPro" id="IPR014512">
    <property type="entry name" value="O_gly_hydro"/>
</dbReference>
<dbReference type="InterPro" id="IPR005198">
    <property type="entry name" value="Glyco_hydro_76"/>
</dbReference>
<dbReference type="PANTHER" id="PTHR47791">
    <property type="entry name" value="MEIOTICALLY UP-REGULATED GENE 191 PROTEIN"/>
    <property type="match status" value="1"/>
</dbReference>
<reference evidence="2 3" key="1">
    <citation type="submission" date="2018-06" db="EMBL/GenBank/DDBJ databases">
        <authorList>
            <consortium name="Pathogen Informatics"/>
            <person name="Doyle S."/>
        </authorList>
    </citation>
    <scope>NUCLEOTIDE SEQUENCE [LARGE SCALE GENOMIC DNA]</scope>
    <source>
        <strain evidence="2 3">NCTC10288</strain>
    </source>
</reference>
<organism evidence="2 3">
    <name type="scientific">Corynebacterium minutissimum</name>
    <dbReference type="NCBI Taxonomy" id="38301"/>
    <lineage>
        <taxon>Bacteria</taxon>
        <taxon>Bacillati</taxon>
        <taxon>Actinomycetota</taxon>
        <taxon>Actinomycetes</taxon>
        <taxon>Mycobacteriales</taxon>
        <taxon>Corynebacteriaceae</taxon>
        <taxon>Corynebacterium</taxon>
    </lineage>
</organism>
<dbReference type="STRING" id="38301.NX84_00030"/>
<evidence type="ECO:0000313" key="1">
    <source>
        <dbReference type="EMBL" id="QPS59760.1"/>
    </source>
</evidence>
<accession>A0A2X4RMA9</accession>
<dbReference type="KEGG" id="cmin:NCTC10288_00266"/>
<dbReference type="Proteomes" id="UP000594905">
    <property type="component" value="Chromosome"/>
</dbReference>
<keyword evidence="2" id="KW-0378">Hydrolase</keyword>
<name>A0A2X4RMA9_9CORY</name>
<protein>
    <submittedName>
        <fullName evidence="1 2">Glycoside hydrolase</fullName>
    </submittedName>
</protein>
<dbReference type="SUPFAM" id="SSF48208">
    <property type="entry name" value="Six-hairpin glycosidases"/>
    <property type="match status" value="1"/>
</dbReference>
<dbReference type="RefSeq" id="WP_039672480.1">
    <property type="nucleotide sequence ID" value="NZ_CP065689.1"/>
</dbReference>
<dbReference type="PANTHER" id="PTHR47791:SF3">
    <property type="entry name" value="MEIOTICALLY UP-REGULATED GENE 191 PROTEIN"/>
    <property type="match status" value="1"/>
</dbReference>
<evidence type="ECO:0000313" key="4">
    <source>
        <dbReference type="Proteomes" id="UP000594905"/>
    </source>
</evidence>
<sequence>MKEKWAHRADLAETAINERHASAVWGLPRTNLAVVSWPPTTKESLFVHWHYWWQAHYLDCQVDAALRKNTKVRRTLIANTMRGIHVRNLRALTKNRYYDDKAWMALAMARAGELKKLRPYKKLSVLQGNIRAGIDSQVGVLPWREGETFLNVPSNGPGAIMLARMGRLDEARHIVDWIYDHLIDDDGFVMDGIRMRMDGREIVRAIHPYCQGVVLGACLEIVLALRKKSGLTSLETIDTIYEADLAKDMMDYTTRIRSLVQAVATGMATHTGVIDWKTGDGDGGLFKGILVRYLADVAVRLPGDSPANRATKKLAARLVISSAESVWEHRLEVDGLPIFGSDWTADAKLPHNYGFGPSSLGQKVGIIRVAERDLSVQLSGWMLLEACARIWKHKEESKKVQNS</sequence>
<dbReference type="GO" id="GO:0005975">
    <property type="term" value="P:carbohydrate metabolic process"/>
    <property type="evidence" value="ECO:0007669"/>
    <property type="project" value="InterPro"/>
</dbReference>
<proteinExistence type="predicted"/>
<dbReference type="AlphaFoldDB" id="A0A2X4RMA9"/>
<dbReference type="EMBL" id="LS483460">
    <property type="protein sequence ID" value="SQH98472.1"/>
    <property type="molecule type" value="Genomic_DNA"/>
</dbReference>
<keyword evidence="4" id="KW-1185">Reference proteome</keyword>
<dbReference type="PIRSF" id="PIRSF021505">
    <property type="entry name" value="O_gly_hdrol"/>
    <property type="match status" value="1"/>
</dbReference>
<reference evidence="1 4" key="2">
    <citation type="submission" date="2020-12" db="EMBL/GenBank/DDBJ databases">
        <title>FDA dAtabase for Regulatory Grade micrObial Sequences (FDA-ARGOS): Supporting development and validation of Infectious Disease Dx tests.</title>
        <authorList>
            <person name="Sproer C."/>
            <person name="Gronow S."/>
            <person name="Severitt S."/>
            <person name="Schroder I."/>
            <person name="Tallon L."/>
            <person name="Sadzewicz L."/>
            <person name="Zhao X."/>
            <person name="Boylan J."/>
            <person name="Ott S."/>
            <person name="Bowen H."/>
            <person name="Vavikolanu K."/>
            <person name="Mehta A."/>
            <person name="Aluvathingal J."/>
            <person name="Nadendla S."/>
            <person name="Lowell S."/>
            <person name="Myers T."/>
            <person name="Yan Y."/>
            <person name="Sichtig H."/>
        </authorList>
    </citation>
    <scope>NUCLEOTIDE SEQUENCE [LARGE SCALE GENOMIC DNA]</scope>
    <source>
        <strain evidence="1 4">FDAARGOS_894</strain>
    </source>
</reference>
<dbReference type="Pfam" id="PF03663">
    <property type="entry name" value="Glyco_hydro_76"/>
    <property type="match status" value="1"/>
</dbReference>